<organism evidence="3 4">
    <name type="scientific">Sphagnum troendelagicum</name>
    <dbReference type="NCBI Taxonomy" id="128251"/>
    <lineage>
        <taxon>Eukaryota</taxon>
        <taxon>Viridiplantae</taxon>
        <taxon>Streptophyta</taxon>
        <taxon>Embryophyta</taxon>
        <taxon>Bryophyta</taxon>
        <taxon>Sphagnophytina</taxon>
        <taxon>Sphagnopsida</taxon>
        <taxon>Sphagnales</taxon>
        <taxon>Sphagnaceae</taxon>
        <taxon>Sphagnum</taxon>
    </lineage>
</organism>
<dbReference type="Pfam" id="PF01814">
    <property type="entry name" value="Hemerythrin"/>
    <property type="match status" value="1"/>
</dbReference>
<dbReference type="Gene3D" id="1.20.120.520">
    <property type="entry name" value="nmb1532 protein domain like"/>
    <property type="match status" value="1"/>
</dbReference>
<dbReference type="PANTHER" id="PTHR35585:SF1">
    <property type="entry name" value="HHE DOMAIN PROTEIN (AFU_ORTHOLOGUE AFUA_4G00730)"/>
    <property type="match status" value="1"/>
</dbReference>
<reference evidence="3 4" key="1">
    <citation type="submission" date="2024-02" db="EMBL/GenBank/DDBJ databases">
        <authorList>
            <consortium name="ELIXIR-Norway"/>
            <consortium name="Elixir Norway"/>
        </authorList>
    </citation>
    <scope>NUCLEOTIDE SEQUENCE [LARGE SCALE GENOMIC DNA]</scope>
</reference>
<evidence type="ECO:0000313" key="3">
    <source>
        <dbReference type="EMBL" id="CAK9191151.1"/>
    </source>
</evidence>
<feature type="compositionally biased region" description="Basic and acidic residues" evidence="1">
    <location>
        <begin position="289"/>
        <end position="306"/>
    </location>
</feature>
<dbReference type="Proteomes" id="UP001497512">
    <property type="component" value="Chromosome 1"/>
</dbReference>
<gene>
    <name evidence="3" type="ORF">CSSPTR1EN2_LOCUS1247</name>
</gene>
<dbReference type="EMBL" id="OZ019893">
    <property type="protein sequence ID" value="CAK9191151.1"/>
    <property type="molecule type" value="Genomic_DNA"/>
</dbReference>
<sequence length="306" mass="34554">MAAITSCIASSSRSLVGPLLANPCRVSHRLTCSCLALRRFLSSGATQQTVGRSLGAVTSFSGRPFIISGVYIAGNHELRERATSRCMASQVTTSPDLIDEIIHDHREFEEFYSNYKKAHQAGDEKEAEKWFNQLVWELSRHTVGEELVVYPLLDALGPKGKEMADRDRADHTKIKKELEEISRLSEPDLFESALDRMMDDLRQHMKKEETQDLEYLKQHADMKSLESAAKAFMYGKKIAPTRPHPSMTSRSSALEAALALFVTPLDKLKDMFTPFPKEEHTPYQPAGGKQDDEHEKPKEEEHAKKH</sequence>
<dbReference type="InterPro" id="IPR012312">
    <property type="entry name" value="Hemerythrin-like"/>
</dbReference>
<name>A0ABP0TEE2_9BRYO</name>
<accession>A0ABP0TEE2</accession>
<evidence type="ECO:0000259" key="2">
    <source>
        <dbReference type="Pfam" id="PF01814"/>
    </source>
</evidence>
<feature type="domain" description="Hemerythrin-like" evidence="2">
    <location>
        <begin position="97"/>
        <end position="212"/>
    </location>
</feature>
<keyword evidence="4" id="KW-1185">Reference proteome</keyword>
<proteinExistence type="predicted"/>
<dbReference type="PANTHER" id="PTHR35585">
    <property type="entry name" value="HHE DOMAIN PROTEIN (AFU_ORTHOLOGUE AFUA_4G00730)"/>
    <property type="match status" value="1"/>
</dbReference>
<protein>
    <recommendedName>
        <fullName evidence="2">Hemerythrin-like domain-containing protein</fullName>
    </recommendedName>
</protein>
<feature type="region of interest" description="Disordered" evidence="1">
    <location>
        <begin position="272"/>
        <end position="306"/>
    </location>
</feature>
<feature type="compositionally biased region" description="Basic and acidic residues" evidence="1">
    <location>
        <begin position="272"/>
        <end position="281"/>
    </location>
</feature>
<evidence type="ECO:0000256" key="1">
    <source>
        <dbReference type="SAM" id="MobiDB-lite"/>
    </source>
</evidence>
<evidence type="ECO:0000313" key="4">
    <source>
        <dbReference type="Proteomes" id="UP001497512"/>
    </source>
</evidence>